<evidence type="ECO:0000256" key="2">
    <source>
        <dbReference type="SAM" id="Phobius"/>
    </source>
</evidence>
<keyword evidence="2" id="KW-0472">Membrane</keyword>
<evidence type="ECO:0000313" key="3">
    <source>
        <dbReference type="EMBL" id="MFC0864412.1"/>
    </source>
</evidence>
<protein>
    <recommendedName>
        <fullName evidence="5">DUF4328 domain-containing protein</fullName>
    </recommendedName>
</protein>
<dbReference type="EMBL" id="JBHMQT010000041">
    <property type="protein sequence ID" value="MFC0864412.1"/>
    <property type="molecule type" value="Genomic_DNA"/>
</dbReference>
<dbReference type="Proteomes" id="UP001589870">
    <property type="component" value="Unassembled WGS sequence"/>
</dbReference>
<dbReference type="RefSeq" id="WP_394302527.1">
    <property type="nucleotide sequence ID" value="NZ_JBHMQT010000041.1"/>
</dbReference>
<keyword evidence="2" id="KW-1133">Transmembrane helix</keyword>
<reference evidence="3 4" key="1">
    <citation type="submission" date="2024-09" db="EMBL/GenBank/DDBJ databases">
        <authorList>
            <person name="Sun Q."/>
            <person name="Mori K."/>
        </authorList>
    </citation>
    <scope>NUCLEOTIDE SEQUENCE [LARGE SCALE GENOMIC DNA]</scope>
    <source>
        <strain evidence="3 4">TBRC 1851</strain>
    </source>
</reference>
<feature type="transmembrane region" description="Helical" evidence="2">
    <location>
        <begin position="49"/>
        <end position="67"/>
    </location>
</feature>
<evidence type="ECO:0008006" key="5">
    <source>
        <dbReference type="Google" id="ProtNLM"/>
    </source>
</evidence>
<feature type="transmembrane region" description="Helical" evidence="2">
    <location>
        <begin position="117"/>
        <end position="137"/>
    </location>
</feature>
<evidence type="ECO:0000256" key="1">
    <source>
        <dbReference type="SAM" id="MobiDB-lite"/>
    </source>
</evidence>
<proteinExistence type="predicted"/>
<name>A0ABV6U8K2_9ACTN</name>
<accession>A0ABV6U8K2</accession>
<feature type="transmembrane region" description="Helical" evidence="2">
    <location>
        <begin position="88"/>
        <end position="105"/>
    </location>
</feature>
<gene>
    <name evidence="3" type="ORF">ACFHYQ_19150</name>
</gene>
<organism evidence="3 4">
    <name type="scientific">Sphaerimonospora cavernae</name>
    <dbReference type="NCBI Taxonomy" id="1740611"/>
    <lineage>
        <taxon>Bacteria</taxon>
        <taxon>Bacillati</taxon>
        <taxon>Actinomycetota</taxon>
        <taxon>Actinomycetes</taxon>
        <taxon>Streptosporangiales</taxon>
        <taxon>Streptosporangiaceae</taxon>
        <taxon>Sphaerimonospora</taxon>
    </lineage>
</organism>
<evidence type="ECO:0000313" key="4">
    <source>
        <dbReference type="Proteomes" id="UP001589870"/>
    </source>
</evidence>
<keyword evidence="4" id="KW-1185">Reference proteome</keyword>
<comment type="caution">
    <text evidence="3">The sequence shown here is derived from an EMBL/GenBank/DDBJ whole genome shotgun (WGS) entry which is preliminary data.</text>
</comment>
<keyword evidence="2" id="KW-0812">Transmembrane</keyword>
<sequence>MDTPTIGRGAGVEVPSGQFGAFGEAGQPETARRQMRTMPAEQWTSTADVTLLAVGLAASAALGVWRGRTIAVWQEADGTWWRQGSRTTLMLWGVLLVVRVILVGVDHLVGHPDASNVGAMLCTLAVSFAAQNAIVGLRMTGSGTRPAPALGSDSR</sequence>
<feature type="region of interest" description="Disordered" evidence="1">
    <location>
        <begin position="1"/>
        <end position="37"/>
    </location>
</feature>